<dbReference type="GO" id="GO:0003747">
    <property type="term" value="F:translation release factor activity"/>
    <property type="evidence" value="ECO:0007669"/>
    <property type="project" value="InterPro"/>
</dbReference>
<organism evidence="4 5">
    <name type="scientific">Limnohabitans radicicola</name>
    <dbReference type="NCBI Taxonomy" id="2771427"/>
    <lineage>
        <taxon>Bacteria</taxon>
        <taxon>Pseudomonadati</taxon>
        <taxon>Pseudomonadota</taxon>
        <taxon>Betaproteobacteria</taxon>
        <taxon>Burkholderiales</taxon>
        <taxon>Comamonadaceae</taxon>
        <taxon>Limnohabitans</taxon>
    </lineage>
</organism>
<sequence length="134" mass="15029">MSHVLTIPESEVELTAVRAQGPGGQNVNKVSTAIQLRLDVAHSSLPEDVKARWLASKDSRLTPEGVLVLKAQSYRTQEANRQDAWARLYELLGLFLRAPKKRKPTRPTHGSVQRRLQGKAQQSQLKASRRSRPE</sequence>
<dbReference type="GO" id="GO:0072344">
    <property type="term" value="P:rescue of stalled ribosome"/>
    <property type="evidence" value="ECO:0007669"/>
    <property type="project" value="TreeGrafter"/>
</dbReference>
<dbReference type="InterPro" id="IPR045853">
    <property type="entry name" value="Pep_chain_release_fac_I_sf"/>
</dbReference>
<dbReference type="AlphaFoldDB" id="A0A927IM08"/>
<evidence type="ECO:0000259" key="3">
    <source>
        <dbReference type="PROSITE" id="PS00745"/>
    </source>
</evidence>
<dbReference type="RefSeq" id="WP_191819178.1">
    <property type="nucleotide sequence ID" value="NZ_JACYFT010000002.1"/>
</dbReference>
<keyword evidence="5" id="KW-1185">Reference proteome</keyword>
<dbReference type="EC" id="3.1.1.29" evidence="4"/>
<dbReference type="GO" id="GO:0043022">
    <property type="term" value="F:ribosome binding"/>
    <property type="evidence" value="ECO:0007669"/>
    <property type="project" value="TreeGrafter"/>
</dbReference>
<comment type="caution">
    <text evidence="4">The sequence shown here is derived from an EMBL/GenBank/DDBJ whole genome shotgun (WGS) entry which is preliminary data.</text>
</comment>
<evidence type="ECO:0000313" key="4">
    <source>
        <dbReference type="EMBL" id="MBD8050691.1"/>
    </source>
</evidence>
<dbReference type="SUPFAM" id="SSF75620">
    <property type="entry name" value="Release factor"/>
    <property type="match status" value="1"/>
</dbReference>
<comment type="similarity">
    <text evidence="1">Belongs to the prokaryotic/mitochondrial release factor family.</text>
</comment>
<name>A0A927IM08_9BURK</name>
<feature type="region of interest" description="Disordered" evidence="2">
    <location>
        <begin position="99"/>
        <end position="134"/>
    </location>
</feature>
<dbReference type="GO" id="GO:0004045">
    <property type="term" value="F:peptidyl-tRNA hydrolase activity"/>
    <property type="evidence" value="ECO:0007669"/>
    <property type="project" value="UniProtKB-EC"/>
</dbReference>
<feature type="domain" description="Prokaryotic-type class I peptide chain release factors" evidence="3">
    <location>
        <begin position="18"/>
        <end position="34"/>
    </location>
</feature>
<keyword evidence="4" id="KW-0378">Hydrolase</keyword>
<dbReference type="InterPro" id="IPR000352">
    <property type="entry name" value="Pep_chain_release_fac_I"/>
</dbReference>
<proteinExistence type="inferred from homology"/>
<evidence type="ECO:0000313" key="5">
    <source>
        <dbReference type="Proteomes" id="UP000647424"/>
    </source>
</evidence>
<dbReference type="PROSITE" id="PS00745">
    <property type="entry name" value="RF_PROK_I"/>
    <property type="match status" value="1"/>
</dbReference>
<evidence type="ECO:0000256" key="2">
    <source>
        <dbReference type="SAM" id="MobiDB-lite"/>
    </source>
</evidence>
<dbReference type="Gene3D" id="3.30.160.20">
    <property type="match status" value="1"/>
</dbReference>
<protein>
    <submittedName>
        <fullName evidence="4">Aminoacyl-tRNA hydrolase</fullName>
        <ecNumber evidence="4">3.1.1.29</ecNumber>
    </submittedName>
</protein>
<dbReference type="PANTHER" id="PTHR47814:SF1">
    <property type="entry name" value="PEPTIDYL-TRNA HYDROLASE ARFB"/>
    <property type="match status" value="1"/>
</dbReference>
<accession>A0A927IM08</accession>
<dbReference type="Proteomes" id="UP000647424">
    <property type="component" value="Unassembled WGS sequence"/>
</dbReference>
<evidence type="ECO:0000256" key="1">
    <source>
        <dbReference type="ARBA" id="ARBA00010835"/>
    </source>
</evidence>
<reference evidence="4" key="1">
    <citation type="submission" date="2020-09" db="EMBL/GenBank/DDBJ databases">
        <title>Genome seq and assembly of Limnohabitants sp.</title>
        <authorList>
            <person name="Chhetri G."/>
        </authorList>
    </citation>
    <scope>NUCLEOTIDE SEQUENCE</scope>
    <source>
        <strain evidence="4">JUR4</strain>
    </source>
</reference>
<gene>
    <name evidence="4" type="primary">arfB</name>
    <name evidence="4" type="ORF">IC609_09050</name>
</gene>
<dbReference type="EMBL" id="JACYFT010000002">
    <property type="protein sequence ID" value="MBD8050691.1"/>
    <property type="molecule type" value="Genomic_DNA"/>
</dbReference>
<dbReference type="PANTHER" id="PTHR47814">
    <property type="entry name" value="PEPTIDYL-TRNA HYDROLASE ARFB"/>
    <property type="match status" value="1"/>
</dbReference>
<dbReference type="NCBIfam" id="NF006718">
    <property type="entry name" value="PRK09256.1"/>
    <property type="match status" value="1"/>
</dbReference>
<dbReference type="Pfam" id="PF00472">
    <property type="entry name" value="RF-1"/>
    <property type="match status" value="1"/>
</dbReference>